<feature type="region of interest" description="Disordered" evidence="1">
    <location>
        <begin position="33"/>
        <end position="149"/>
    </location>
</feature>
<feature type="compositionally biased region" description="Low complexity" evidence="1">
    <location>
        <begin position="78"/>
        <end position="143"/>
    </location>
</feature>
<keyword evidence="3" id="KW-1185">Reference proteome</keyword>
<proteinExistence type="predicted"/>
<feature type="compositionally biased region" description="Low complexity" evidence="1">
    <location>
        <begin position="37"/>
        <end position="54"/>
    </location>
</feature>
<dbReference type="EMBL" id="FOMX01000002">
    <property type="protein sequence ID" value="SFD51238.1"/>
    <property type="molecule type" value="Genomic_DNA"/>
</dbReference>
<dbReference type="InterPro" id="IPR049804">
    <property type="entry name" value="Choice_anch_L"/>
</dbReference>
<evidence type="ECO:0000313" key="3">
    <source>
        <dbReference type="Proteomes" id="UP000199400"/>
    </source>
</evidence>
<gene>
    <name evidence="2" type="ORF">SAMN02745121_00355</name>
</gene>
<dbReference type="OrthoDB" id="904022at2"/>
<evidence type="ECO:0000313" key="2">
    <source>
        <dbReference type="EMBL" id="SFD51238.1"/>
    </source>
</evidence>
<protein>
    <submittedName>
        <fullName evidence="2">Uncharacterized protein</fullName>
    </submittedName>
</protein>
<dbReference type="Proteomes" id="UP000199400">
    <property type="component" value="Unassembled WGS sequence"/>
</dbReference>
<evidence type="ECO:0000256" key="1">
    <source>
        <dbReference type="SAM" id="MobiDB-lite"/>
    </source>
</evidence>
<dbReference type="AlphaFoldDB" id="A0A1I1T2G9"/>
<dbReference type="NCBIfam" id="NF038133">
    <property type="entry name" value="choice_anch_L"/>
    <property type="match status" value="1"/>
</dbReference>
<name>A0A1I1T2G9_9BACT</name>
<accession>A0A1I1T2G9</accession>
<feature type="compositionally biased region" description="Polar residues" evidence="1">
    <location>
        <begin position="55"/>
        <end position="74"/>
    </location>
</feature>
<organism evidence="2 3">
    <name type="scientific">Nannocystis exedens</name>
    <dbReference type="NCBI Taxonomy" id="54"/>
    <lineage>
        <taxon>Bacteria</taxon>
        <taxon>Pseudomonadati</taxon>
        <taxon>Myxococcota</taxon>
        <taxon>Polyangia</taxon>
        <taxon>Nannocystales</taxon>
        <taxon>Nannocystaceae</taxon>
        <taxon>Nannocystis</taxon>
    </lineage>
</organism>
<reference evidence="3" key="1">
    <citation type="submission" date="2016-10" db="EMBL/GenBank/DDBJ databases">
        <authorList>
            <person name="Varghese N."/>
            <person name="Submissions S."/>
        </authorList>
    </citation>
    <scope>NUCLEOTIDE SEQUENCE [LARGE SCALE GENOMIC DNA]</scope>
    <source>
        <strain evidence="3">ATCC 25963</strain>
    </source>
</reference>
<sequence>MTMNSDWRVTGLSVLALLGAACGDSVDGGITATAGQSSTATDTDGGPGTTSQGSNSDGETNDQPTSTTAGSNSDSEGETTTGPGPGTTTDASTEGNTSTTDPGTSTDPGTTTEGTSTTTEGVDTTTTTTDTGTSTTNDTNDTNDTSDEECPLAQMHLPCDADSNEALHAIGLNCTSLGGQWTNNQNAVSVANATFQAAPPMLGKQSWQVAKSYGTFIDPNTNAPFWGSREGDKVLLISSGLLPPPNPQGAVIVPDGDVYNDVAIGGQWDTDTMPPPMTAVNGSPDPMGFTNCDGTNDCSNTIAAQWALGGGDAEDKMWFGFEVTSPAIANGQIADANGYTFDFAYFSAEFPEWVNTDYNDIFVVWQSSEDYTGNVTFINGQPLTVTALWPIDFQGECEFLDPNCQGGDQHLQGTGYIADGGATGWYKATGGVKPGETFSLTFAIFDMGDSTYDTTAILDNWSWDCEGCVPNEVDDCGIAPQ</sequence>